<accession>A0A1I6LW80</accession>
<dbReference type="STRING" id="767519.SAMN05216559_3268"/>
<dbReference type="Proteomes" id="UP000199062">
    <property type="component" value="Unassembled WGS sequence"/>
</dbReference>
<dbReference type="AlphaFoldDB" id="A0A1I6LW80"/>
<dbReference type="EMBL" id="FOZK01000003">
    <property type="protein sequence ID" value="SFS07684.1"/>
    <property type="molecule type" value="Genomic_DNA"/>
</dbReference>
<dbReference type="OrthoDB" id="224273at2157"/>
<keyword evidence="3" id="KW-1185">Reference proteome</keyword>
<evidence type="ECO:0000313" key="2">
    <source>
        <dbReference type="EMBL" id="SFS07684.1"/>
    </source>
</evidence>
<evidence type="ECO:0000256" key="1">
    <source>
        <dbReference type="SAM" id="MobiDB-lite"/>
    </source>
</evidence>
<gene>
    <name evidence="2" type="ORF">SAMN05216559_3268</name>
</gene>
<sequence length="161" mass="18481">MVGTFGQKPTNSHVVWTNRSGKGQGKKRFDFEYLELWAAHFGIDYETRTRVDHERGDEPREQHLVVFEWATAQRETVEMGDTTWELGGNETPRTFVELDETGMARMKSWKHEAVLDVRELWIDGPKLRIKTANHGKKSLDTRKLLAKNRPSRATGDAPSDA</sequence>
<dbReference type="RefSeq" id="WP_089817644.1">
    <property type="nucleotide sequence ID" value="NZ_FOZK01000003.1"/>
</dbReference>
<feature type="region of interest" description="Disordered" evidence="1">
    <location>
        <begin position="133"/>
        <end position="161"/>
    </location>
</feature>
<name>A0A1I6LW80_9EURY</name>
<reference evidence="2 3" key="1">
    <citation type="submission" date="2016-10" db="EMBL/GenBank/DDBJ databases">
        <authorList>
            <person name="de Groot N.N."/>
        </authorList>
    </citation>
    <scope>NUCLEOTIDE SEQUENCE [LARGE SCALE GENOMIC DNA]</scope>
    <source>
        <strain evidence="2 3">CGMCC 1.10457</strain>
    </source>
</reference>
<proteinExistence type="predicted"/>
<organism evidence="2 3">
    <name type="scientific">Halomicrobium zhouii</name>
    <dbReference type="NCBI Taxonomy" id="767519"/>
    <lineage>
        <taxon>Archaea</taxon>
        <taxon>Methanobacteriati</taxon>
        <taxon>Methanobacteriota</taxon>
        <taxon>Stenosarchaea group</taxon>
        <taxon>Halobacteria</taxon>
        <taxon>Halobacteriales</taxon>
        <taxon>Haloarculaceae</taxon>
        <taxon>Halomicrobium</taxon>
    </lineage>
</organism>
<protein>
    <submittedName>
        <fullName evidence="2">Uncharacterized protein</fullName>
    </submittedName>
</protein>
<evidence type="ECO:0000313" key="3">
    <source>
        <dbReference type="Proteomes" id="UP000199062"/>
    </source>
</evidence>